<dbReference type="SUPFAM" id="SSF52980">
    <property type="entry name" value="Restriction endonuclease-like"/>
    <property type="match status" value="1"/>
</dbReference>
<keyword evidence="1" id="KW-0540">Nuclease</keyword>
<keyword evidence="5" id="KW-1185">Reference proteome</keyword>
<dbReference type="EMBL" id="AP011112">
    <property type="protein sequence ID" value="BAI70117.1"/>
    <property type="molecule type" value="Genomic_DNA"/>
</dbReference>
<dbReference type="GO" id="GO:0016787">
    <property type="term" value="F:hydrolase activity"/>
    <property type="evidence" value="ECO:0007669"/>
    <property type="project" value="UniProtKB-KW"/>
</dbReference>
<reference evidence="4 5" key="1">
    <citation type="journal article" date="2010" name="J. Bacteriol.">
        <title>Complete genome sequence of the thermophilic, obligately chemolithoautotrophic hydrogen-oxidizing bacterium Hydrogenobacter thermophilus TK-6.</title>
        <authorList>
            <person name="Arai H."/>
            <person name="Kanbe H."/>
            <person name="Ishii M."/>
            <person name="Igarashi Y."/>
        </authorList>
    </citation>
    <scope>NUCLEOTIDE SEQUENCE [LARGE SCALE GENOMIC DNA]</scope>
    <source>
        <strain evidence="5">DSM 6534 / IAM 12695 / TK-6 [Tokyo]</strain>
    </source>
</reference>
<keyword evidence="3" id="KW-0378">Hydrolase</keyword>
<dbReference type="STRING" id="608538.HTH_1670"/>
<evidence type="ECO:0000256" key="1">
    <source>
        <dbReference type="ARBA" id="ARBA00022722"/>
    </source>
</evidence>
<evidence type="ECO:0000256" key="3">
    <source>
        <dbReference type="ARBA" id="ARBA00022801"/>
    </source>
</evidence>
<name>D3DJW5_HYDTT</name>
<dbReference type="AlphaFoldDB" id="D3DJW5"/>
<organism evidence="4 5">
    <name type="scientific">Hydrogenobacter thermophilus (strain DSM 6534 / IAM 12695 / TK-6)</name>
    <dbReference type="NCBI Taxonomy" id="608538"/>
    <lineage>
        <taxon>Bacteria</taxon>
        <taxon>Pseudomonadati</taxon>
        <taxon>Aquificota</taxon>
        <taxon>Aquificia</taxon>
        <taxon>Aquificales</taxon>
        <taxon>Aquificaceae</taxon>
        <taxon>Hydrogenobacter</taxon>
    </lineage>
</organism>
<proteinExistence type="predicted"/>
<dbReference type="GO" id="GO:0003677">
    <property type="term" value="F:DNA binding"/>
    <property type="evidence" value="ECO:0007669"/>
    <property type="project" value="InterPro"/>
</dbReference>
<dbReference type="GO" id="GO:0004519">
    <property type="term" value="F:endonuclease activity"/>
    <property type="evidence" value="ECO:0007669"/>
    <property type="project" value="UniProtKB-KW"/>
</dbReference>
<protein>
    <recommendedName>
        <fullName evidence="6">DNA mismatch repair MutH/Type II restriction enzyme Sau3AI domain-containing protein</fullName>
    </recommendedName>
</protein>
<evidence type="ECO:0000313" key="5">
    <source>
        <dbReference type="Proteomes" id="UP000002574"/>
    </source>
</evidence>
<dbReference type="InterPro" id="IPR037057">
    <property type="entry name" value="DNA_rep_MutH/T2_RE_sf"/>
</dbReference>
<dbReference type="InterPro" id="IPR011335">
    <property type="entry name" value="Restrct_endonuc-II-like"/>
</dbReference>
<evidence type="ECO:0008006" key="6">
    <source>
        <dbReference type="Google" id="ProtNLM"/>
    </source>
</evidence>
<accession>D3DJW5</accession>
<dbReference type="Proteomes" id="UP000002574">
    <property type="component" value="Chromosome"/>
</dbReference>
<sequence length="119" mass="14033">MAITMIDPYNVLQTPFEESHLLRKLQKMLIFARIWEGLDEPRSVLYGIYEFDLRDKELYEQIKKDYELVRNTIKVKGFNALTGKMGVYVQPRTKGEGHGSTTRAFYARKTLLQRIIFNK</sequence>
<keyword evidence="2" id="KW-0255">Endonuclease</keyword>
<dbReference type="KEGG" id="hth:HTH_1670"/>
<dbReference type="eggNOG" id="ENOG5033MMJ">
    <property type="taxonomic scope" value="Bacteria"/>
</dbReference>
<dbReference type="Gene3D" id="3.40.600.10">
    <property type="entry name" value="DNA mismatch repair MutH/Restriction endonuclease, type II"/>
    <property type="match status" value="1"/>
</dbReference>
<evidence type="ECO:0000313" key="4">
    <source>
        <dbReference type="EMBL" id="BAI70117.1"/>
    </source>
</evidence>
<gene>
    <name evidence="4" type="ordered locus">HTH_1670</name>
</gene>
<evidence type="ECO:0000256" key="2">
    <source>
        <dbReference type="ARBA" id="ARBA00022759"/>
    </source>
</evidence>